<feature type="region of interest" description="Disordered" evidence="1">
    <location>
        <begin position="168"/>
        <end position="227"/>
    </location>
</feature>
<accession>A0A1E3JW32</accession>
<proteinExistence type="predicted"/>
<dbReference type="AlphaFoldDB" id="A0A1E3JW32"/>
<evidence type="ECO:0000256" key="1">
    <source>
        <dbReference type="SAM" id="MobiDB-lite"/>
    </source>
</evidence>
<dbReference type="EMBL" id="MEKH01000008">
    <property type="protein sequence ID" value="ODO05003.1"/>
    <property type="molecule type" value="Genomic_DNA"/>
</dbReference>
<gene>
    <name evidence="2" type="ORF">I350_05615</name>
</gene>
<evidence type="ECO:0000313" key="2">
    <source>
        <dbReference type="EMBL" id="ODO05003.1"/>
    </source>
</evidence>
<evidence type="ECO:0000313" key="3">
    <source>
        <dbReference type="Proteomes" id="UP000095149"/>
    </source>
</evidence>
<protein>
    <submittedName>
        <fullName evidence="2">Uncharacterized protein</fullName>
    </submittedName>
</protein>
<feature type="region of interest" description="Disordered" evidence="1">
    <location>
        <begin position="1"/>
        <end position="94"/>
    </location>
</feature>
<dbReference type="OrthoDB" id="10365943at2759"/>
<comment type="caution">
    <text evidence="2">The sequence shown here is derived from an EMBL/GenBank/DDBJ whole genome shotgun (WGS) entry which is preliminary data.</text>
</comment>
<dbReference type="Proteomes" id="UP000095149">
    <property type="component" value="Unassembled WGS sequence"/>
</dbReference>
<name>A0A1E3JW32_9TREE</name>
<organism evidence="2 3">
    <name type="scientific">Cryptococcus amylolentus CBS 6273</name>
    <dbReference type="NCBI Taxonomy" id="1296118"/>
    <lineage>
        <taxon>Eukaryota</taxon>
        <taxon>Fungi</taxon>
        <taxon>Dikarya</taxon>
        <taxon>Basidiomycota</taxon>
        <taxon>Agaricomycotina</taxon>
        <taxon>Tremellomycetes</taxon>
        <taxon>Tremellales</taxon>
        <taxon>Cryptococcaceae</taxon>
        <taxon>Cryptococcus</taxon>
    </lineage>
</organism>
<sequence length="346" mass="36682">MVIEPQIDPILAGHGTIPELQLGEGASGARKGRSKKSEGVNKGKRAAATRAGDRVTRSRAAVAQEDEAGPSKKRQRTKAPVNIPGQPNGEAVSSTMNRTASSSYSGIESTPQLALVAPLVSGARAMEQLASAAIAQDSASQSNIQTAYTPQISPSLQPYPIGRTPFRYPCHHPDLPPPLPGDPNAVGFRRFDPSLDYDSDDSSVSSQGNQRVAGNVGQGQGRDEQVYPAIGPSRQNFLPTPSQTPTFPPHHSTQQVITDMGHHLPSHIPVPAVDPGRGQGQGQGQWQGQLAAQQQHQQTFSQEEVEANANAAFESISALLSASEYPGEMHGQAYREGEGMVGRGRE</sequence>
<reference evidence="2 3" key="1">
    <citation type="submission" date="2016-06" db="EMBL/GenBank/DDBJ databases">
        <title>Evolution of pathogenesis and genome organization in the Tremellales.</title>
        <authorList>
            <person name="Cuomo C."/>
            <person name="Litvintseva A."/>
            <person name="Heitman J."/>
            <person name="Chen Y."/>
            <person name="Sun S."/>
            <person name="Springer D."/>
            <person name="Dromer F."/>
            <person name="Young S."/>
            <person name="Zeng Q."/>
            <person name="Chapman S."/>
            <person name="Gujja S."/>
            <person name="Saif S."/>
            <person name="Birren B."/>
        </authorList>
    </citation>
    <scope>NUCLEOTIDE SEQUENCE [LARGE SCALE GENOMIC DNA]</scope>
    <source>
        <strain evidence="2 3">CBS 6273</strain>
    </source>
</reference>